<evidence type="ECO:0000313" key="2">
    <source>
        <dbReference type="Proteomes" id="UP000005239"/>
    </source>
</evidence>
<sequence length="254" mass="29339">MANIPNFANPNYADDDVNMVMGIYNAIEDTLEMARRESETAHQERKAARRKCIKIIVFILLILTLLIPLVTYVSILAYHHMQHPRVSISTPFLASPPACNGDTRTFNGTGLAKESYPELLHFNYVAKVYWTDPANYLERGDAIISVNGEDVRGNHSDAVWRLIEADWASDTELVVQNCTGALDKLEKCESKYREQYQSEHYPYRYVDSLRRCEKEGFDLNVTSSWADDIWRGAMYFIHEHQGWFPTMHKKTYMS</sequence>
<reference evidence="1" key="2">
    <citation type="submission" date="2022-06" db="UniProtKB">
        <authorList>
            <consortium name="EnsemblMetazoa"/>
        </authorList>
    </citation>
    <scope>IDENTIFICATION</scope>
    <source>
        <strain evidence="1">PS312</strain>
    </source>
</reference>
<organism evidence="1 2">
    <name type="scientific">Pristionchus pacificus</name>
    <name type="common">Parasitic nematode worm</name>
    <dbReference type="NCBI Taxonomy" id="54126"/>
    <lineage>
        <taxon>Eukaryota</taxon>
        <taxon>Metazoa</taxon>
        <taxon>Ecdysozoa</taxon>
        <taxon>Nematoda</taxon>
        <taxon>Chromadorea</taxon>
        <taxon>Rhabditida</taxon>
        <taxon>Rhabditina</taxon>
        <taxon>Diplogasteromorpha</taxon>
        <taxon>Diplogasteroidea</taxon>
        <taxon>Neodiplogasteridae</taxon>
        <taxon>Pristionchus</taxon>
    </lineage>
</organism>
<evidence type="ECO:0000313" key="1">
    <source>
        <dbReference type="EnsemblMetazoa" id="PPA35172.1"/>
    </source>
</evidence>
<protein>
    <submittedName>
        <fullName evidence="1">Uncharacterized protein</fullName>
    </submittedName>
</protein>
<dbReference type="AlphaFoldDB" id="A0A454XI58"/>
<accession>A0A8R1ULE4</accession>
<proteinExistence type="predicted"/>
<dbReference type="SUPFAM" id="SSF50156">
    <property type="entry name" value="PDZ domain-like"/>
    <property type="match status" value="1"/>
</dbReference>
<dbReference type="InterPro" id="IPR036034">
    <property type="entry name" value="PDZ_sf"/>
</dbReference>
<name>A0A454XI58_PRIPA</name>
<gene>
    <name evidence="1" type="primary">WBGene00273541</name>
</gene>
<accession>A0A454XI58</accession>
<keyword evidence="2" id="KW-1185">Reference proteome</keyword>
<dbReference type="EnsemblMetazoa" id="PPA35172.1">
    <property type="protein sequence ID" value="PPA35172.1"/>
    <property type="gene ID" value="WBGene00273541"/>
</dbReference>
<reference evidence="2" key="1">
    <citation type="journal article" date="2008" name="Nat. Genet.">
        <title>The Pristionchus pacificus genome provides a unique perspective on nematode lifestyle and parasitism.</title>
        <authorList>
            <person name="Dieterich C."/>
            <person name="Clifton S.W."/>
            <person name="Schuster L.N."/>
            <person name="Chinwalla A."/>
            <person name="Delehaunty K."/>
            <person name="Dinkelacker I."/>
            <person name="Fulton L."/>
            <person name="Fulton R."/>
            <person name="Godfrey J."/>
            <person name="Minx P."/>
            <person name="Mitreva M."/>
            <person name="Roeseler W."/>
            <person name="Tian H."/>
            <person name="Witte H."/>
            <person name="Yang S.P."/>
            <person name="Wilson R.K."/>
            <person name="Sommer R.J."/>
        </authorList>
    </citation>
    <scope>NUCLEOTIDE SEQUENCE [LARGE SCALE GENOMIC DNA]</scope>
    <source>
        <strain evidence="2">PS312</strain>
    </source>
</reference>
<dbReference type="Proteomes" id="UP000005239">
    <property type="component" value="Unassembled WGS sequence"/>
</dbReference>
<dbReference type="Gene3D" id="2.30.42.10">
    <property type="match status" value="1"/>
</dbReference>